<organism evidence="2 3">
    <name type="scientific">Thermus brevis</name>
    <dbReference type="NCBI Taxonomy" id="2862456"/>
    <lineage>
        <taxon>Bacteria</taxon>
        <taxon>Thermotogati</taxon>
        <taxon>Deinococcota</taxon>
        <taxon>Deinococci</taxon>
        <taxon>Thermales</taxon>
        <taxon>Thermaceae</taxon>
        <taxon>Thermus</taxon>
    </lineage>
</organism>
<dbReference type="EMBL" id="JAHXRS010000036">
    <property type="protein sequence ID" value="MBW6396170.1"/>
    <property type="molecule type" value="Genomic_DNA"/>
</dbReference>
<proteinExistence type="predicted"/>
<evidence type="ECO:0000256" key="1">
    <source>
        <dbReference type="SAM" id="Phobius"/>
    </source>
</evidence>
<keyword evidence="3" id="KW-1185">Reference proteome</keyword>
<evidence type="ECO:0000313" key="3">
    <source>
        <dbReference type="Proteomes" id="UP000724268"/>
    </source>
</evidence>
<feature type="transmembrane region" description="Helical" evidence="1">
    <location>
        <begin position="37"/>
        <end position="59"/>
    </location>
</feature>
<feature type="transmembrane region" description="Helical" evidence="1">
    <location>
        <begin position="6"/>
        <end position="25"/>
    </location>
</feature>
<name>A0ABS7A4A2_9DEIN</name>
<sequence length="60" mass="6117">MSVLKAYAIFSVTSSLAALALAWWAGRRGPLPEGSSVGLILFGGLVGAVVVFLAVLGGWL</sequence>
<keyword evidence="1" id="KW-0472">Membrane</keyword>
<dbReference type="Proteomes" id="UP000724268">
    <property type="component" value="Unassembled WGS sequence"/>
</dbReference>
<keyword evidence="1" id="KW-1133">Transmembrane helix</keyword>
<keyword evidence="1" id="KW-0812">Transmembrane</keyword>
<dbReference type="RefSeq" id="WP_219760573.1">
    <property type="nucleotide sequence ID" value="NZ_JAHXRS010000036.1"/>
</dbReference>
<evidence type="ECO:0000313" key="2">
    <source>
        <dbReference type="EMBL" id="MBW6396170.1"/>
    </source>
</evidence>
<reference evidence="2 3" key="1">
    <citation type="submission" date="2021-07" db="EMBL/GenBank/DDBJ databases">
        <title>Thermus aquaticus gen. n. and sp. n., a nonsporulating extreme thermophile.</title>
        <authorList>
            <person name="Hu C.-J."/>
            <person name="Li W.-J."/>
            <person name="Xian W.-D."/>
        </authorList>
    </citation>
    <scope>NUCLEOTIDE SEQUENCE [LARGE SCALE GENOMIC DNA]</scope>
    <source>
        <strain evidence="2 3">SYSU G05001</strain>
    </source>
</reference>
<accession>A0ABS7A4A2</accession>
<protein>
    <submittedName>
        <fullName evidence="2">Uncharacterized protein</fullName>
    </submittedName>
</protein>
<gene>
    <name evidence="2" type="ORF">KZX47_13575</name>
</gene>
<comment type="caution">
    <text evidence="2">The sequence shown here is derived from an EMBL/GenBank/DDBJ whole genome shotgun (WGS) entry which is preliminary data.</text>
</comment>